<feature type="compositionally biased region" description="Low complexity" evidence="2">
    <location>
        <begin position="171"/>
        <end position="182"/>
    </location>
</feature>
<organism evidence="3 4">
    <name type="scientific">Ditylenchus destructor</name>
    <dbReference type="NCBI Taxonomy" id="166010"/>
    <lineage>
        <taxon>Eukaryota</taxon>
        <taxon>Metazoa</taxon>
        <taxon>Ecdysozoa</taxon>
        <taxon>Nematoda</taxon>
        <taxon>Chromadorea</taxon>
        <taxon>Rhabditida</taxon>
        <taxon>Tylenchina</taxon>
        <taxon>Tylenchomorpha</taxon>
        <taxon>Sphaerularioidea</taxon>
        <taxon>Anguinidae</taxon>
        <taxon>Anguininae</taxon>
        <taxon>Ditylenchus</taxon>
    </lineage>
</organism>
<feature type="compositionally biased region" description="Polar residues" evidence="2">
    <location>
        <begin position="548"/>
        <end position="562"/>
    </location>
</feature>
<keyword evidence="4" id="KW-1185">Reference proteome</keyword>
<dbReference type="EMBL" id="JAKKPZ010000031">
    <property type="protein sequence ID" value="KAI1709325.1"/>
    <property type="molecule type" value="Genomic_DNA"/>
</dbReference>
<keyword evidence="1" id="KW-0175">Coiled coil</keyword>
<dbReference type="AlphaFoldDB" id="A0AAD4R1A9"/>
<evidence type="ECO:0000256" key="2">
    <source>
        <dbReference type="SAM" id="MobiDB-lite"/>
    </source>
</evidence>
<feature type="region of interest" description="Disordered" evidence="2">
    <location>
        <begin position="104"/>
        <end position="182"/>
    </location>
</feature>
<feature type="compositionally biased region" description="Basic residues" evidence="2">
    <location>
        <begin position="621"/>
        <end position="631"/>
    </location>
</feature>
<feature type="coiled-coil region" evidence="1">
    <location>
        <begin position="484"/>
        <end position="522"/>
    </location>
</feature>
<proteinExistence type="predicted"/>
<evidence type="ECO:0000313" key="3">
    <source>
        <dbReference type="EMBL" id="KAI1709325.1"/>
    </source>
</evidence>
<sequence>MENSRLYLPAAFSANQITPPVVPHSQVFGRFTPDPAAISRQRHNSTLERCPSKGLVSRGGSGSSMTNYRSGTERLSRIDCGMPKIGPNSAREDRLQTFTTQQFAVPAERPQKQMDYQQQENAPNNSNPKVHVNGQNRGAYTPDRQIQQTNASGRKNQPSWRQVSANKHIASDSQSSSSSILSCSDSETAIPTAASSNHCFDAEKSVQKLQQRLAFSPNRAQRVPTPNKASNRTMTFSPNRASFATQNTQHFPPNVILIQNSTPQQRFSVTDKSTGINQSSMEDECQQNNQASYVFVPKATYVSEPRPQEVLIPRNLGKEHTQPVKYKIRENGDIQVLNKNTNAHSLRQRRQLDTASTSNRLDNSNEMEVAKWKKLYEDMRIRVDAGEFLKNNAQDKLKEAQDKLKEMERRLLRATTTEIEKEGIERQNTKLKLELEQAKSEIINWKHLYEAVQKTDNNACEEKNSQTNAVTSSKIKHEAYECDGNAIQMELDELSSQNARMKEELRKEKARYAEKISDMKSSFLSPTTRSVAIQTQPLVLMPDWSRPDPNTSPGQNDSSGEPAQSGALRTGIYRMTESPGSSSQSVGIHDRDEVVLVSDDDGENSSKYTRKRAANNDLLGAKKKKKNGDVL</sequence>
<comment type="caution">
    <text evidence="3">The sequence shown here is derived from an EMBL/GenBank/DDBJ whole genome shotgun (WGS) entry which is preliminary data.</text>
</comment>
<protein>
    <submittedName>
        <fullName evidence="3">Uncharacterized protein</fullName>
    </submittedName>
</protein>
<accession>A0AAD4R1A9</accession>
<reference evidence="3" key="1">
    <citation type="submission" date="2022-01" db="EMBL/GenBank/DDBJ databases">
        <title>Genome Sequence Resource for Two Populations of Ditylenchus destructor, the Migratory Endoparasitic Phytonematode.</title>
        <authorList>
            <person name="Zhang H."/>
            <person name="Lin R."/>
            <person name="Xie B."/>
        </authorList>
    </citation>
    <scope>NUCLEOTIDE SEQUENCE</scope>
    <source>
        <strain evidence="3">BazhouSP</strain>
    </source>
</reference>
<feature type="compositionally biased region" description="Polar residues" evidence="2">
    <location>
        <begin position="114"/>
        <end position="165"/>
    </location>
</feature>
<name>A0AAD4R1A9_9BILA</name>
<dbReference type="Proteomes" id="UP001201812">
    <property type="component" value="Unassembled WGS sequence"/>
</dbReference>
<feature type="region of interest" description="Disordered" evidence="2">
    <location>
        <begin position="538"/>
        <end position="631"/>
    </location>
</feature>
<feature type="coiled-coil region" evidence="1">
    <location>
        <begin position="390"/>
        <end position="455"/>
    </location>
</feature>
<gene>
    <name evidence="3" type="ORF">DdX_11398</name>
</gene>
<evidence type="ECO:0000313" key="4">
    <source>
        <dbReference type="Proteomes" id="UP001201812"/>
    </source>
</evidence>
<evidence type="ECO:0000256" key="1">
    <source>
        <dbReference type="SAM" id="Coils"/>
    </source>
</evidence>